<protein>
    <submittedName>
        <fullName evidence="2">Uncharacterized protein</fullName>
    </submittedName>
</protein>
<comment type="caution">
    <text evidence="2">The sequence shown here is derived from an EMBL/GenBank/DDBJ whole genome shotgun (WGS) entry which is preliminary data.</text>
</comment>
<feature type="compositionally biased region" description="Polar residues" evidence="1">
    <location>
        <begin position="64"/>
        <end position="109"/>
    </location>
</feature>
<sequence length="489" mass="52441">MTSRGNQSVSPPAQISQQRHVNAISSSTPPPQQYYQGPPSGLSQGAYEFLPQAQGHPFNPYQAYGSSLSDTRGQPGNSGRGVPNQQNLTQGSNYYQQPGPNIRPQQAQQSHTYYITAQPQGNMRHPRPPHQSQQMMFISQNFTPGNSVITVPGMYPSARVPMYPPNAFVQGAPAYPNYVYYQNGTPGWRGPAIPPAAAPAPRPVQREKKVLSIQDPDTGRDITEELLNSRSHSVSTDDHRDDLSPICQTFTRLVAESLKSPDDSSASGASSDLHRAAPSAPPPTSSSGGAPSSQQQQQHAQQQPLSITTGMRLPTAGSHIIPPAHSGTPPQTPPAVHDAQHQVLNVNLSMPPPQFPLRQPTPAVYSTVPQQHPHPSTQHAPRHAHSTLQQQPLRPPVVQSPPQQTQNQPSQPQHQPPQPPTAVVDSAPQTHKAEPSDKPKPSAEVPSQDNIPSKATGPTAPSTVMPAPSVVSQPVEDAVIKPSSVKPLS</sequence>
<feature type="compositionally biased region" description="Basic and acidic residues" evidence="1">
    <location>
        <begin position="431"/>
        <end position="441"/>
    </location>
</feature>
<accession>A0A8S4A2J7</accession>
<feature type="region of interest" description="Disordered" evidence="1">
    <location>
        <begin position="1"/>
        <end position="109"/>
    </location>
</feature>
<feature type="compositionally biased region" description="Polar residues" evidence="1">
    <location>
        <begin position="367"/>
        <end position="379"/>
    </location>
</feature>
<proteinExistence type="predicted"/>
<feature type="region of interest" description="Disordered" evidence="1">
    <location>
        <begin position="258"/>
        <end position="489"/>
    </location>
</feature>
<gene>
    <name evidence="2" type="ORF">CUNI_LOCUS21517</name>
</gene>
<feature type="non-terminal residue" evidence="2">
    <location>
        <position position="1"/>
    </location>
</feature>
<evidence type="ECO:0000256" key="1">
    <source>
        <dbReference type="SAM" id="MobiDB-lite"/>
    </source>
</evidence>
<name>A0A8S4A2J7_9EUPU</name>
<evidence type="ECO:0000313" key="3">
    <source>
        <dbReference type="Proteomes" id="UP000678393"/>
    </source>
</evidence>
<feature type="compositionally biased region" description="Low complexity" evidence="1">
    <location>
        <begin position="285"/>
        <end position="304"/>
    </location>
</feature>
<reference evidence="2" key="1">
    <citation type="submission" date="2021-04" db="EMBL/GenBank/DDBJ databases">
        <authorList>
            <consortium name="Molecular Ecology Group"/>
        </authorList>
    </citation>
    <scope>NUCLEOTIDE SEQUENCE</scope>
</reference>
<feature type="compositionally biased region" description="Polar residues" evidence="1">
    <location>
        <begin position="1"/>
        <end position="24"/>
    </location>
</feature>
<organism evidence="2 3">
    <name type="scientific">Candidula unifasciata</name>
    <dbReference type="NCBI Taxonomy" id="100452"/>
    <lineage>
        <taxon>Eukaryota</taxon>
        <taxon>Metazoa</taxon>
        <taxon>Spiralia</taxon>
        <taxon>Lophotrochozoa</taxon>
        <taxon>Mollusca</taxon>
        <taxon>Gastropoda</taxon>
        <taxon>Heterobranchia</taxon>
        <taxon>Euthyneura</taxon>
        <taxon>Panpulmonata</taxon>
        <taxon>Eupulmonata</taxon>
        <taxon>Stylommatophora</taxon>
        <taxon>Helicina</taxon>
        <taxon>Helicoidea</taxon>
        <taxon>Geomitridae</taxon>
        <taxon>Candidula</taxon>
    </lineage>
</organism>
<feature type="region of interest" description="Disordered" evidence="1">
    <location>
        <begin position="192"/>
        <end position="220"/>
    </location>
</feature>
<dbReference type="EMBL" id="CAJHNH020008476">
    <property type="protein sequence ID" value="CAG5135959.1"/>
    <property type="molecule type" value="Genomic_DNA"/>
</dbReference>
<dbReference type="Proteomes" id="UP000678393">
    <property type="component" value="Unassembled WGS sequence"/>
</dbReference>
<evidence type="ECO:0000313" key="2">
    <source>
        <dbReference type="EMBL" id="CAG5135959.1"/>
    </source>
</evidence>
<dbReference type="AlphaFoldDB" id="A0A8S4A2J7"/>
<feature type="compositionally biased region" description="Pro residues" evidence="1">
    <location>
        <begin position="192"/>
        <end position="202"/>
    </location>
</feature>
<keyword evidence="3" id="KW-1185">Reference proteome</keyword>
<feature type="compositionally biased region" description="Low complexity" evidence="1">
    <location>
        <begin position="400"/>
        <end position="413"/>
    </location>
</feature>